<feature type="domain" description="Peptidase S9 prolyl oligopeptidase catalytic" evidence="8">
    <location>
        <begin position="505"/>
        <end position="706"/>
    </location>
</feature>
<protein>
    <recommendedName>
        <fullName evidence="5">Acyl-peptide hydrolase</fullName>
    </recommendedName>
    <alternativeName>
        <fullName evidence="4">Acylaminoacyl-peptidase</fullName>
    </alternativeName>
</protein>
<accession>A0ABS7PWA8</accession>
<dbReference type="InterPro" id="IPR011659">
    <property type="entry name" value="WD40"/>
</dbReference>
<dbReference type="InterPro" id="IPR050278">
    <property type="entry name" value="Serine_Prot_S9B/DPPIV"/>
</dbReference>
<dbReference type="EMBL" id="JAINVV010000009">
    <property type="protein sequence ID" value="MBY8824642.1"/>
    <property type="molecule type" value="Genomic_DNA"/>
</dbReference>
<feature type="signal peptide" evidence="7">
    <location>
        <begin position="1"/>
        <end position="19"/>
    </location>
</feature>
<comment type="function">
    <text evidence="6">This enzyme catalyzes the hydrolysis of the N-terminal peptide bond of an N-acetylated peptide to generate an N-acetylated amino acid and a peptide with a free N-terminus. It preferentially cleaves off Ac-Ala, Ac-Met and Ac-Ser. Also, involved in the degradation of oxidized and glycated proteins.</text>
</comment>
<evidence type="ECO:0000256" key="2">
    <source>
        <dbReference type="ARBA" id="ARBA00022801"/>
    </source>
</evidence>
<dbReference type="Gene3D" id="3.40.50.1820">
    <property type="entry name" value="alpha/beta hydrolase"/>
    <property type="match status" value="1"/>
</dbReference>
<reference evidence="10 11" key="1">
    <citation type="submission" date="2021-08" db="EMBL/GenBank/DDBJ databases">
        <authorList>
            <person name="Tuo L."/>
        </authorList>
    </citation>
    <scope>NUCLEOTIDE SEQUENCE [LARGE SCALE GENOMIC DNA]</scope>
    <source>
        <strain evidence="10 11">JCM 31229</strain>
    </source>
</reference>
<dbReference type="Pfam" id="PF07676">
    <property type="entry name" value="PD40"/>
    <property type="match status" value="2"/>
</dbReference>
<keyword evidence="7" id="KW-0732">Signal</keyword>
<dbReference type="Proteomes" id="UP000706039">
    <property type="component" value="Unassembled WGS sequence"/>
</dbReference>
<dbReference type="SUPFAM" id="SSF53474">
    <property type="entry name" value="alpha/beta-Hydrolases"/>
    <property type="match status" value="1"/>
</dbReference>
<dbReference type="InterPro" id="IPR002469">
    <property type="entry name" value="Peptidase_S9B_N"/>
</dbReference>
<feature type="domain" description="Dipeptidylpeptidase IV N-terminal" evidence="9">
    <location>
        <begin position="309"/>
        <end position="395"/>
    </location>
</feature>
<name>A0ABS7PWA8_9SPHN</name>
<organism evidence="10 11">
    <name type="scientific">Sphingomonas colocasiae</name>
    <dbReference type="NCBI Taxonomy" id="1848973"/>
    <lineage>
        <taxon>Bacteria</taxon>
        <taxon>Pseudomonadati</taxon>
        <taxon>Pseudomonadota</taxon>
        <taxon>Alphaproteobacteria</taxon>
        <taxon>Sphingomonadales</taxon>
        <taxon>Sphingomonadaceae</taxon>
        <taxon>Sphingomonas</taxon>
    </lineage>
</organism>
<keyword evidence="11" id="KW-1185">Reference proteome</keyword>
<evidence type="ECO:0000256" key="1">
    <source>
        <dbReference type="ARBA" id="ARBA00022670"/>
    </source>
</evidence>
<evidence type="ECO:0000256" key="3">
    <source>
        <dbReference type="ARBA" id="ARBA00022990"/>
    </source>
</evidence>
<comment type="caution">
    <text evidence="10">The sequence shown here is derived from an EMBL/GenBank/DDBJ whole genome shotgun (WGS) entry which is preliminary data.</text>
</comment>
<keyword evidence="1" id="KW-0645">Protease</keyword>
<evidence type="ECO:0000259" key="8">
    <source>
        <dbReference type="Pfam" id="PF00326"/>
    </source>
</evidence>
<dbReference type="InterPro" id="IPR011042">
    <property type="entry name" value="6-blade_b-propeller_TolB-like"/>
</dbReference>
<evidence type="ECO:0000256" key="5">
    <source>
        <dbReference type="ARBA" id="ARBA00032596"/>
    </source>
</evidence>
<keyword evidence="3" id="KW-0007">Acetylation</keyword>
<evidence type="ECO:0000256" key="4">
    <source>
        <dbReference type="ARBA" id="ARBA00032284"/>
    </source>
</evidence>
<sequence>MRRAMIGLAVLMSAFAVEASSQPPANIPPGLESFIGYSFPSDLTAAADADRIAWIETARGVRNVWLASGPDFKARKVTSATEDDGQQLTGLVFSGDGTRLAWTRGGEHHGNYRAAGNLQPNPASSTEQQHMWIWSAATAGGAPVKVAEGDAPALSATGKLAYIKDDQAWTADPTGKGKPEKLFFDRGRVTDLTWSPDGARLAFVSRRDGDHSFIGIYEGPDKPIRWMSPSTAWDENPVWSPDGKRIAFSRRTSNGGAPRPFLRETPQPWSLWVVDTVSGEGQAAWRSPKTLEGSYPGRVPDGLFLNWAAGDRLTFRAELHGWAHLYSVPASGGEATHLTPGNFMVEHVALSRDGKSLLYSANTGASADDDERRHVYRVPVDRAAPVAITTGTGLEWTPVSTGANGVAMIAATTATPPRIHLSGTGNGGLGRALDAGNPDFPSAQFVVPRHVTFKAADGTVIHGQLFAGRGGAAKKPAMIYIHGGPSRQMLLGWNYSGYYSHSYAMNQYLASRGFVVLAVNYRLGIGYGRAFQNAARGGLAGSSEYQDIVAAGRFLQAQPEVDGERLGLWGGSYGGLLTALGLARNSDMFKAGVDLHGVHDWSRRSTRFAEPQGYEKGEWPDMAKIAFESSPVAAMKTWRSPVLLIHGDDDRNVPFDQTIDLARRLDAESIPYEELVLPNELHDFQRYDSWRKSDSATVRFLEAKLKP</sequence>
<evidence type="ECO:0000256" key="7">
    <source>
        <dbReference type="SAM" id="SignalP"/>
    </source>
</evidence>
<dbReference type="PANTHER" id="PTHR11731:SF193">
    <property type="entry name" value="DIPEPTIDYL PEPTIDASE 9"/>
    <property type="match status" value="1"/>
</dbReference>
<gene>
    <name evidence="10" type="ORF">K7G82_20225</name>
</gene>
<dbReference type="InterPro" id="IPR029058">
    <property type="entry name" value="AB_hydrolase_fold"/>
</dbReference>
<evidence type="ECO:0000256" key="6">
    <source>
        <dbReference type="ARBA" id="ARBA00045885"/>
    </source>
</evidence>
<evidence type="ECO:0000259" key="9">
    <source>
        <dbReference type="Pfam" id="PF00930"/>
    </source>
</evidence>
<dbReference type="InterPro" id="IPR001375">
    <property type="entry name" value="Peptidase_S9_cat"/>
</dbReference>
<dbReference type="Pfam" id="PF00930">
    <property type="entry name" value="DPPIV_N"/>
    <property type="match status" value="1"/>
</dbReference>
<proteinExistence type="predicted"/>
<feature type="chain" id="PRO_5046701125" description="Acyl-peptide hydrolase" evidence="7">
    <location>
        <begin position="20"/>
        <end position="707"/>
    </location>
</feature>
<dbReference type="PANTHER" id="PTHR11731">
    <property type="entry name" value="PROTEASE FAMILY S9B,C DIPEPTIDYL-PEPTIDASE IV-RELATED"/>
    <property type="match status" value="1"/>
</dbReference>
<dbReference type="InterPro" id="IPR002471">
    <property type="entry name" value="Pept_S9_AS"/>
</dbReference>
<keyword evidence="2" id="KW-0378">Hydrolase</keyword>
<dbReference type="PROSITE" id="PS00708">
    <property type="entry name" value="PRO_ENDOPEP_SER"/>
    <property type="match status" value="1"/>
</dbReference>
<evidence type="ECO:0000313" key="11">
    <source>
        <dbReference type="Proteomes" id="UP000706039"/>
    </source>
</evidence>
<dbReference type="RefSeq" id="WP_222991729.1">
    <property type="nucleotide sequence ID" value="NZ_JAINVV010000009.1"/>
</dbReference>
<evidence type="ECO:0000313" key="10">
    <source>
        <dbReference type="EMBL" id="MBY8824642.1"/>
    </source>
</evidence>
<dbReference type="Pfam" id="PF00326">
    <property type="entry name" value="Peptidase_S9"/>
    <property type="match status" value="1"/>
</dbReference>
<dbReference type="SUPFAM" id="SSF82171">
    <property type="entry name" value="DPP6 N-terminal domain-like"/>
    <property type="match status" value="1"/>
</dbReference>
<dbReference type="Gene3D" id="2.120.10.30">
    <property type="entry name" value="TolB, C-terminal domain"/>
    <property type="match status" value="1"/>
</dbReference>